<dbReference type="Gene3D" id="3.40.1190.10">
    <property type="entry name" value="Mur-like, catalytic domain"/>
    <property type="match status" value="1"/>
</dbReference>
<keyword evidence="3" id="KW-0479">Metal-binding</keyword>
<evidence type="ECO:0000256" key="3">
    <source>
        <dbReference type="ARBA" id="ARBA00022723"/>
    </source>
</evidence>
<reference evidence="7 8" key="1">
    <citation type="submission" date="2024-03" db="EMBL/GenBank/DDBJ databases">
        <title>Sulfurimonas sp. HSL3-1.</title>
        <authorList>
            <person name="Wang S."/>
        </authorList>
    </citation>
    <scope>NUCLEOTIDE SEQUENCE [LARGE SCALE GENOMIC DNA]</scope>
    <source>
        <strain evidence="7 8">HSL3-1</strain>
    </source>
</reference>
<evidence type="ECO:0000256" key="2">
    <source>
        <dbReference type="ARBA" id="ARBA00022598"/>
    </source>
</evidence>
<evidence type="ECO:0000256" key="1">
    <source>
        <dbReference type="ARBA" id="ARBA00008276"/>
    </source>
</evidence>
<gene>
    <name evidence="7" type="ORF">WCY31_02535</name>
</gene>
<dbReference type="Proteomes" id="UP001447842">
    <property type="component" value="Chromosome"/>
</dbReference>
<name>A0ABZ3HAN0_9BACT</name>
<evidence type="ECO:0000256" key="5">
    <source>
        <dbReference type="ARBA" id="ARBA00022840"/>
    </source>
</evidence>
<dbReference type="EMBL" id="CP147920">
    <property type="protein sequence ID" value="XAU15585.1"/>
    <property type="molecule type" value="Genomic_DNA"/>
</dbReference>
<dbReference type="NCBIfam" id="TIGR01499">
    <property type="entry name" value="folC"/>
    <property type="match status" value="1"/>
</dbReference>
<keyword evidence="2" id="KW-0436">Ligase</keyword>
<keyword evidence="6" id="KW-0460">Magnesium</keyword>
<sequence length="393" mass="43016">MSPRSRARGPLLKFADFLDAKPLYYDKIDLERMPRAWDRVKARVSLPKIIHLVGTNGKGTTGRFLAGALLHAGYSVGHYTSPHILRFNERLWLNGSDADDAQLQGAFEKVMGWLDAETAEALSYFEFTTLMAAALYESCDYVVMEAGLGGEFDATAVFEKTLTLVTPIDIDHQAFLGDTIEAIAVTKLRAMGPTVILGLQPHEEVYAIASEIAAERGATLLRCERLLDEDAIMALQKRAEALALPAYLRDNLMLAAAALKLLGVSFDAQSFSAPLFGRLSRIAPNVWLDVGHNVLAARAIARELGPQKVVLVYNSYGDKDYASILAALRDNIERVELIEVQSERAAARDALVGALEALDIPYGTFEGVQAQKMYLVFGSFSVAEAFIKKTGLK</sequence>
<accession>A0ABZ3HAN0</accession>
<dbReference type="PANTHER" id="PTHR11136:SF0">
    <property type="entry name" value="DIHYDROFOLATE SYNTHETASE-RELATED"/>
    <property type="match status" value="1"/>
</dbReference>
<evidence type="ECO:0000256" key="4">
    <source>
        <dbReference type="ARBA" id="ARBA00022741"/>
    </source>
</evidence>
<comment type="similarity">
    <text evidence="1">Belongs to the folylpolyglutamate synthase family.</text>
</comment>
<keyword evidence="4" id="KW-0547">Nucleotide-binding</keyword>
<dbReference type="Gene3D" id="3.90.190.20">
    <property type="entry name" value="Mur ligase, C-terminal domain"/>
    <property type="match status" value="1"/>
</dbReference>
<proteinExistence type="inferred from homology"/>
<keyword evidence="8" id="KW-1185">Reference proteome</keyword>
<organism evidence="7 8">
    <name type="scientific">Sulfurimonas diazotrophicus</name>
    <dbReference type="NCBI Taxonomy" id="3131939"/>
    <lineage>
        <taxon>Bacteria</taxon>
        <taxon>Pseudomonadati</taxon>
        <taxon>Campylobacterota</taxon>
        <taxon>Epsilonproteobacteria</taxon>
        <taxon>Campylobacterales</taxon>
        <taxon>Sulfurimonadaceae</taxon>
        <taxon>Sulfurimonas</taxon>
    </lineage>
</organism>
<evidence type="ECO:0000313" key="8">
    <source>
        <dbReference type="Proteomes" id="UP001447842"/>
    </source>
</evidence>
<dbReference type="InterPro" id="IPR036615">
    <property type="entry name" value="Mur_ligase_C_dom_sf"/>
</dbReference>
<evidence type="ECO:0000256" key="6">
    <source>
        <dbReference type="ARBA" id="ARBA00022842"/>
    </source>
</evidence>
<protein>
    <submittedName>
        <fullName evidence="7">Bifunctional folylpolyglutamate synthase/dihydrofolate synthase</fullName>
    </submittedName>
</protein>
<dbReference type="InterPro" id="IPR001645">
    <property type="entry name" value="Folylpolyglutamate_synth"/>
</dbReference>
<dbReference type="InterPro" id="IPR036565">
    <property type="entry name" value="Mur-like_cat_sf"/>
</dbReference>
<dbReference type="RefSeq" id="WP_345973002.1">
    <property type="nucleotide sequence ID" value="NZ_CP147920.1"/>
</dbReference>
<keyword evidence="5" id="KW-0067">ATP-binding</keyword>
<dbReference type="SUPFAM" id="SSF53623">
    <property type="entry name" value="MurD-like peptide ligases, catalytic domain"/>
    <property type="match status" value="1"/>
</dbReference>
<evidence type="ECO:0000313" key="7">
    <source>
        <dbReference type="EMBL" id="XAU15585.1"/>
    </source>
</evidence>
<dbReference type="SUPFAM" id="SSF53244">
    <property type="entry name" value="MurD-like peptide ligases, peptide-binding domain"/>
    <property type="match status" value="1"/>
</dbReference>
<dbReference type="PANTHER" id="PTHR11136">
    <property type="entry name" value="FOLYLPOLYGLUTAMATE SYNTHASE-RELATED"/>
    <property type="match status" value="1"/>
</dbReference>